<keyword evidence="2" id="KW-1185">Reference proteome</keyword>
<evidence type="ECO:0000313" key="1">
    <source>
        <dbReference type="EMBL" id="KAH7866623.1"/>
    </source>
</evidence>
<dbReference type="Proteomes" id="UP000828048">
    <property type="component" value="Chromosome 9"/>
</dbReference>
<sequence length="145" mass="17650">MKYTVRDIFEATGRHWTLDDEFQYPLNPNLRYTSVYVREMQREYEFRIQQSEVLIEDCRSFNLPIPRRRAVAMATNTPQLLQRALHRFREEVNRMQMRLSRHSYRILANERREEGLLAEARFYMESSMNEDVQSDIEMSDDDYEP</sequence>
<protein>
    <submittedName>
        <fullName evidence="1">Uncharacterized protein</fullName>
    </submittedName>
</protein>
<accession>A0ACB7ZKY6</accession>
<comment type="caution">
    <text evidence="1">The sequence shown here is derived from an EMBL/GenBank/DDBJ whole genome shotgun (WGS) entry which is preliminary data.</text>
</comment>
<organism evidence="1 2">
    <name type="scientific">Vaccinium darrowii</name>
    <dbReference type="NCBI Taxonomy" id="229202"/>
    <lineage>
        <taxon>Eukaryota</taxon>
        <taxon>Viridiplantae</taxon>
        <taxon>Streptophyta</taxon>
        <taxon>Embryophyta</taxon>
        <taxon>Tracheophyta</taxon>
        <taxon>Spermatophyta</taxon>
        <taxon>Magnoliopsida</taxon>
        <taxon>eudicotyledons</taxon>
        <taxon>Gunneridae</taxon>
        <taxon>Pentapetalae</taxon>
        <taxon>asterids</taxon>
        <taxon>Ericales</taxon>
        <taxon>Ericaceae</taxon>
        <taxon>Vaccinioideae</taxon>
        <taxon>Vaccinieae</taxon>
        <taxon>Vaccinium</taxon>
    </lineage>
</organism>
<name>A0ACB7ZKY6_9ERIC</name>
<dbReference type="EMBL" id="CM037159">
    <property type="protein sequence ID" value="KAH7866623.1"/>
    <property type="molecule type" value="Genomic_DNA"/>
</dbReference>
<evidence type="ECO:0000313" key="2">
    <source>
        <dbReference type="Proteomes" id="UP000828048"/>
    </source>
</evidence>
<gene>
    <name evidence="1" type="ORF">Vadar_022848</name>
</gene>
<reference evidence="1 2" key="1">
    <citation type="journal article" date="2021" name="Hortic Res">
        <title>High-quality reference genome and annotation aids understanding of berry development for evergreen blueberry (Vaccinium darrowii).</title>
        <authorList>
            <person name="Yu J."/>
            <person name="Hulse-Kemp A.M."/>
            <person name="Babiker E."/>
            <person name="Staton M."/>
        </authorList>
    </citation>
    <scope>NUCLEOTIDE SEQUENCE [LARGE SCALE GENOMIC DNA]</scope>
    <source>
        <strain evidence="2">cv. NJ 8807/NJ 8810</strain>
        <tissue evidence="1">Young leaf</tissue>
    </source>
</reference>
<proteinExistence type="predicted"/>